<evidence type="ECO:0000313" key="2">
    <source>
        <dbReference type="Proteomes" id="UP000028302"/>
    </source>
</evidence>
<proteinExistence type="predicted"/>
<dbReference type="EMBL" id="APNK01000010">
    <property type="protein sequence ID" value="KEZ77646.1"/>
    <property type="molecule type" value="Genomic_DNA"/>
</dbReference>
<dbReference type="eggNOG" id="COG3203">
    <property type="taxonomic scope" value="Bacteria"/>
</dbReference>
<evidence type="ECO:0000313" key="1">
    <source>
        <dbReference type="EMBL" id="KEZ77646.1"/>
    </source>
</evidence>
<dbReference type="Proteomes" id="UP000028302">
    <property type="component" value="Unassembled WGS sequence"/>
</dbReference>
<name>A0A084ILR2_SALHC</name>
<organism evidence="1 2">
    <name type="scientific">Salinisphaera hydrothermalis (strain C41B8)</name>
    <dbReference type="NCBI Taxonomy" id="1304275"/>
    <lineage>
        <taxon>Bacteria</taxon>
        <taxon>Pseudomonadati</taxon>
        <taxon>Pseudomonadota</taxon>
        <taxon>Gammaproteobacteria</taxon>
        <taxon>Salinisphaerales</taxon>
        <taxon>Salinisphaeraceae</taxon>
        <taxon>Salinisphaera</taxon>
    </lineage>
</organism>
<gene>
    <name evidence="1" type="ORF">C41B8_08675</name>
</gene>
<evidence type="ECO:0008006" key="3">
    <source>
        <dbReference type="Google" id="ProtNLM"/>
    </source>
</evidence>
<protein>
    <recommendedName>
        <fullName evidence="3">DUF1302 domain-containing protein</fullName>
    </recommendedName>
</protein>
<reference evidence="1 2" key="1">
    <citation type="submission" date="2013-03" db="EMBL/GenBank/DDBJ databases">
        <title>Salinisphaera hydrothermalis C41B8 Genome Sequencing.</title>
        <authorList>
            <person name="Li C."/>
            <person name="Lai Q."/>
            <person name="Shao Z."/>
        </authorList>
    </citation>
    <scope>NUCLEOTIDE SEQUENCE [LARGE SCALE GENOMIC DNA]</scope>
    <source>
        <strain evidence="1 2">C41B8</strain>
    </source>
</reference>
<accession>A0A084ILR2</accession>
<keyword evidence="2" id="KW-1185">Reference proteome</keyword>
<sequence>MGLAHPTTKSLKQHFKRIGMSSAHAGIKQKEESTTMRSGFRKRGLYAVGLLSVAGPAFAGGSVDIGHGVSADWNLKAIAGSAIRTQSPSNDILFAGNKAGGRSNDAVSDDGDLNYNKGDFVKGSAQLYGSVKLSRGNYGIFVSGQAWEDYLEDNKSVAHGNVPNGYAPNTPLSDNGFNRRAKFNGATFQQAYAFGKFDVRGHDVSFKLGKQLLLWGRSLFTRGSFGSLNAIDLPAFHRPGSEYEQYLIPSGSLSADVGLTKHLDMKAFYQFDWQHSVTDGCGTFYATYDNVAPGCYATFSNQVVVPNRVALEQGLYFRRGPDNKASNGGQYGFKLDYSFAQQNAHVGAYFFNYNARLPYYSLHKNADPRPTASAPSVFNSITFHYDYPNDIRVFGLTADKTFQNIGNLALNLSYIDNMPLQINTPDLTTQSATSATGEPANPNIPAGTQAYVDSRGLGQDVQGYKRYGVERAELTFTTIIPDLLGADKTVASAETAFETIPNLPNHNDIRFGRHTNFGVGAPDAGGYVTDFSWGYQISVESTYKNAIGPVTLKPSLTLRQGVDGYSSDNSFEAHQRTITAGLGLQYHHLGGDLSYTNYNTTKYSTVQDRDYFAFSASYSF</sequence>
<dbReference type="InterPro" id="IPR010727">
    <property type="entry name" value="DUF1302"/>
</dbReference>
<dbReference type="Pfam" id="PF06980">
    <property type="entry name" value="DUF1302"/>
    <property type="match status" value="1"/>
</dbReference>
<comment type="caution">
    <text evidence="1">The sequence shown here is derived from an EMBL/GenBank/DDBJ whole genome shotgun (WGS) entry which is preliminary data.</text>
</comment>
<dbReference type="STRING" id="1304275.C41B8_08675"/>
<dbReference type="PATRIC" id="fig|1304275.5.peg.1769"/>
<dbReference type="AlphaFoldDB" id="A0A084ILR2"/>